<dbReference type="KEGG" id="pmes:FX988_03364"/>
<evidence type="ECO:0000256" key="2">
    <source>
        <dbReference type="ARBA" id="ARBA00004429"/>
    </source>
</evidence>
<accession>A0A857JNN6</accession>
<dbReference type="InterPro" id="IPR030922">
    <property type="entry name" value="LptF"/>
</dbReference>
<evidence type="ECO:0000256" key="3">
    <source>
        <dbReference type="ARBA" id="ARBA00007725"/>
    </source>
</evidence>
<dbReference type="Pfam" id="PF03739">
    <property type="entry name" value="LptF_LptG"/>
    <property type="match status" value="1"/>
</dbReference>
<evidence type="ECO:0000256" key="5">
    <source>
        <dbReference type="ARBA" id="ARBA00022448"/>
    </source>
</evidence>
<comment type="subunit">
    <text evidence="11">Component of the lipopolysaccharide transport and assembly complex. The LptBFG transporter is composed of two ATP-binding proteins (LptB) and two transmembrane proteins (LptF and LptG).</text>
</comment>
<feature type="transmembrane region" description="Helical" evidence="12">
    <location>
        <begin position="52"/>
        <end position="76"/>
    </location>
</feature>
<name>A0A857JNN6_9ALTE</name>
<evidence type="ECO:0000313" key="14">
    <source>
        <dbReference type="Proteomes" id="UP000464524"/>
    </source>
</evidence>
<feature type="transmembrane region" description="Helical" evidence="12">
    <location>
        <begin position="332"/>
        <end position="350"/>
    </location>
</feature>
<evidence type="ECO:0000256" key="1">
    <source>
        <dbReference type="ARBA" id="ARBA00002265"/>
    </source>
</evidence>
<dbReference type="PANTHER" id="PTHR33529:SF7">
    <property type="entry name" value="LIPOPOLYSACCHARIDE EXPORT SYSTEM PERMEASE PROTEIN LPTF"/>
    <property type="match status" value="1"/>
</dbReference>
<feature type="transmembrane region" description="Helical" evidence="12">
    <location>
        <begin position="271"/>
        <end position="291"/>
    </location>
</feature>
<evidence type="ECO:0000256" key="4">
    <source>
        <dbReference type="ARBA" id="ARBA00014213"/>
    </source>
</evidence>
<keyword evidence="8 12" id="KW-0812">Transmembrane</keyword>
<reference evidence="13 14" key="1">
    <citation type="submission" date="2019-12" db="EMBL/GenBank/DDBJ databases">
        <title>Genome sequencing and assembly of endphytes of Porphyra tenera.</title>
        <authorList>
            <person name="Park J.M."/>
            <person name="Shin R."/>
            <person name="Jo S.H."/>
        </authorList>
    </citation>
    <scope>NUCLEOTIDE SEQUENCE [LARGE SCALE GENOMIC DNA]</scope>
    <source>
        <strain evidence="13 14">GPM4</strain>
    </source>
</reference>
<dbReference type="GO" id="GO:0043190">
    <property type="term" value="C:ATP-binding cassette (ABC) transporter complex"/>
    <property type="evidence" value="ECO:0007669"/>
    <property type="project" value="InterPro"/>
</dbReference>
<feature type="transmembrane region" description="Helical" evidence="12">
    <location>
        <begin position="97"/>
        <end position="121"/>
    </location>
</feature>
<feature type="transmembrane region" description="Helical" evidence="12">
    <location>
        <begin position="12"/>
        <end position="32"/>
    </location>
</feature>
<keyword evidence="9 12" id="KW-1133">Transmembrane helix</keyword>
<comment type="subcellular location">
    <subcellularLocation>
        <location evidence="2">Cell inner membrane</location>
        <topology evidence="2">Multi-pass membrane protein</topology>
    </subcellularLocation>
</comment>
<evidence type="ECO:0000256" key="10">
    <source>
        <dbReference type="ARBA" id="ARBA00023136"/>
    </source>
</evidence>
<sequence>MLIFRYLVKETVKSQTAVFLVLMAIFITNKFVRVLSEASNGDIPASLVLGFLALSMPVLASLILPLSLFLGIMLAHGRLYVDSEMTVMRACGISEWYVTRVMLVLAVIMALITGAMTLWIAPMSVEREYQLEEQAGADTGLTTLIPGRFQQTANEKAVIFVHEIGNDSEPLKRVFMAQHDTTTDSQNVHLVYAKQGGLRELPDGSETLVLGDGIQYEGTLGEKDYRVVEFGEYQIQIAEQEAEQKRRKLSAYTTMQLFDDPSIDAIAELQWRFAIPLSLFFLVIIAVPLSAADPRQGRFGKMFPALMLYLGYFLLLLAGRKVLEDGKIPPMLGLWWVHAVIGVIGLALIFKGRPVGVRIRARLRGSKA</sequence>
<keyword evidence="6" id="KW-1003">Cell membrane</keyword>
<evidence type="ECO:0000256" key="7">
    <source>
        <dbReference type="ARBA" id="ARBA00022519"/>
    </source>
</evidence>
<organism evidence="13 14">
    <name type="scientific">Paraglaciecola mesophila</name>
    <dbReference type="NCBI Taxonomy" id="197222"/>
    <lineage>
        <taxon>Bacteria</taxon>
        <taxon>Pseudomonadati</taxon>
        <taxon>Pseudomonadota</taxon>
        <taxon>Gammaproteobacteria</taxon>
        <taxon>Alteromonadales</taxon>
        <taxon>Alteromonadaceae</taxon>
        <taxon>Paraglaciecola</taxon>
    </lineage>
</organism>
<dbReference type="GO" id="GO:0015920">
    <property type="term" value="P:lipopolysaccharide transport"/>
    <property type="evidence" value="ECO:0007669"/>
    <property type="project" value="TreeGrafter"/>
</dbReference>
<dbReference type="RefSeq" id="WP_160181231.1">
    <property type="nucleotide sequence ID" value="NZ_CP047656.1"/>
</dbReference>
<gene>
    <name evidence="13" type="ORF">FX988_03364</name>
</gene>
<proteinExistence type="inferred from homology"/>
<keyword evidence="10 12" id="KW-0472">Membrane</keyword>
<evidence type="ECO:0000256" key="11">
    <source>
        <dbReference type="ARBA" id="ARBA00026081"/>
    </source>
</evidence>
<evidence type="ECO:0000313" key="13">
    <source>
        <dbReference type="EMBL" id="QHJ13106.1"/>
    </source>
</evidence>
<protein>
    <recommendedName>
        <fullName evidence="4">Lipopolysaccharide export system permease protein LptF</fullName>
    </recommendedName>
</protein>
<comment type="function">
    <text evidence="1">Part of the ABC transporter complex LptBFG involved in the translocation of lipopolysaccharide (LPS) from the inner membrane to the outer membrane.</text>
</comment>
<keyword evidence="14" id="KW-1185">Reference proteome</keyword>
<evidence type="ECO:0000256" key="8">
    <source>
        <dbReference type="ARBA" id="ARBA00022692"/>
    </source>
</evidence>
<dbReference type="NCBIfam" id="TIGR04407">
    <property type="entry name" value="LptF_YjgP"/>
    <property type="match status" value="1"/>
</dbReference>
<feature type="transmembrane region" description="Helical" evidence="12">
    <location>
        <begin position="303"/>
        <end position="320"/>
    </location>
</feature>
<dbReference type="OrthoDB" id="9778062at2"/>
<evidence type="ECO:0000256" key="6">
    <source>
        <dbReference type="ARBA" id="ARBA00022475"/>
    </source>
</evidence>
<comment type="similarity">
    <text evidence="3">Belongs to the LptF/LptG family.</text>
</comment>
<dbReference type="GO" id="GO:0055085">
    <property type="term" value="P:transmembrane transport"/>
    <property type="evidence" value="ECO:0007669"/>
    <property type="project" value="InterPro"/>
</dbReference>
<evidence type="ECO:0000256" key="12">
    <source>
        <dbReference type="SAM" id="Phobius"/>
    </source>
</evidence>
<dbReference type="PANTHER" id="PTHR33529">
    <property type="entry name" value="SLR0882 PROTEIN-RELATED"/>
    <property type="match status" value="1"/>
</dbReference>
<dbReference type="AlphaFoldDB" id="A0A857JNN6"/>
<evidence type="ECO:0000256" key="9">
    <source>
        <dbReference type="ARBA" id="ARBA00022989"/>
    </source>
</evidence>
<dbReference type="EMBL" id="CP047656">
    <property type="protein sequence ID" value="QHJ13106.1"/>
    <property type="molecule type" value="Genomic_DNA"/>
</dbReference>
<keyword evidence="5" id="KW-0813">Transport</keyword>
<dbReference type="InterPro" id="IPR005495">
    <property type="entry name" value="LptG/LptF_permease"/>
</dbReference>
<keyword evidence="7" id="KW-0997">Cell inner membrane</keyword>
<dbReference type="Proteomes" id="UP000464524">
    <property type="component" value="Chromosome"/>
</dbReference>